<gene>
    <name evidence="1" type="ORF">OWV82_010762</name>
</gene>
<evidence type="ECO:0000313" key="1">
    <source>
        <dbReference type="EMBL" id="KAJ4719147.1"/>
    </source>
</evidence>
<name>A0ACC1Y7K6_MELAZ</name>
<comment type="caution">
    <text evidence="1">The sequence shown here is derived from an EMBL/GenBank/DDBJ whole genome shotgun (WGS) entry which is preliminary data.</text>
</comment>
<dbReference type="Proteomes" id="UP001164539">
    <property type="component" value="Chromosome 5"/>
</dbReference>
<reference evidence="1 2" key="1">
    <citation type="journal article" date="2023" name="Science">
        <title>Complex scaffold remodeling in plant triterpene biosynthesis.</title>
        <authorList>
            <person name="De La Pena R."/>
            <person name="Hodgson H."/>
            <person name="Liu J.C."/>
            <person name="Stephenson M.J."/>
            <person name="Martin A.C."/>
            <person name="Owen C."/>
            <person name="Harkess A."/>
            <person name="Leebens-Mack J."/>
            <person name="Jimenez L.E."/>
            <person name="Osbourn A."/>
            <person name="Sattely E.S."/>
        </authorList>
    </citation>
    <scope>NUCLEOTIDE SEQUENCE [LARGE SCALE GENOMIC DNA]</scope>
    <source>
        <strain evidence="2">cv. JPN11</strain>
        <tissue evidence="1">Leaf</tissue>
    </source>
</reference>
<evidence type="ECO:0000313" key="2">
    <source>
        <dbReference type="Proteomes" id="UP001164539"/>
    </source>
</evidence>
<keyword evidence="2" id="KW-1185">Reference proteome</keyword>
<dbReference type="EMBL" id="CM051398">
    <property type="protein sequence ID" value="KAJ4719147.1"/>
    <property type="molecule type" value="Genomic_DNA"/>
</dbReference>
<organism evidence="1 2">
    <name type="scientific">Melia azedarach</name>
    <name type="common">Chinaberry tree</name>
    <dbReference type="NCBI Taxonomy" id="155640"/>
    <lineage>
        <taxon>Eukaryota</taxon>
        <taxon>Viridiplantae</taxon>
        <taxon>Streptophyta</taxon>
        <taxon>Embryophyta</taxon>
        <taxon>Tracheophyta</taxon>
        <taxon>Spermatophyta</taxon>
        <taxon>Magnoliopsida</taxon>
        <taxon>eudicotyledons</taxon>
        <taxon>Gunneridae</taxon>
        <taxon>Pentapetalae</taxon>
        <taxon>rosids</taxon>
        <taxon>malvids</taxon>
        <taxon>Sapindales</taxon>
        <taxon>Meliaceae</taxon>
        <taxon>Melia</taxon>
    </lineage>
</organism>
<protein>
    <submittedName>
        <fullName evidence="1">(+)-neomenthol dehydrogenase</fullName>
    </submittedName>
</protein>
<accession>A0ACC1Y7K6</accession>
<sequence length="275" mass="30269">MARDTTNKYAVVTGSNKGIGLETVRQLASNGITVVLTARDENKGLDAVEKLKASGLSHHLVLFHKLDVTDPQSILSLAQFIKTQFGKLDILVNNAGITGVKPNVDALQASGYHVTKGDDAIDWNKFFTQDYELSVKCLETNYYGTEQTCEALLPLLQLSDSPRIANLSSYVSALKDFPEKARKVARRCRKPYRRENRNAYKVSKAAINAYTRVLAKRDPEMCVNCVCPGFVKTDINFNSGTLTVEEGAESPVRLALLPDGGPTGRFFSCKEEAPF</sequence>
<proteinExistence type="predicted"/>